<dbReference type="EMBL" id="NVVJ01000015">
    <property type="protein sequence ID" value="PCJ25725.1"/>
    <property type="molecule type" value="Genomic_DNA"/>
</dbReference>
<feature type="domain" description="ABC transporter" evidence="6">
    <location>
        <begin position="14"/>
        <end position="241"/>
    </location>
</feature>
<comment type="similarity">
    <text evidence="1">Belongs to the ABC transporter superfamily.</text>
</comment>
<dbReference type="PROSITE" id="PS50893">
    <property type="entry name" value="ABC_TRANSPORTER_2"/>
    <property type="match status" value="1"/>
</dbReference>
<dbReference type="SUPFAM" id="SSF52540">
    <property type="entry name" value="P-loop containing nucleoside triphosphate hydrolases"/>
    <property type="match status" value="1"/>
</dbReference>
<dbReference type="Gene3D" id="3.40.50.300">
    <property type="entry name" value="P-loop containing nucleotide triphosphate hydrolases"/>
    <property type="match status" value="1"/>
</dbReference>
<dbReference type="Pfam" id="PF13732">
    <property type="entry name" value="DrrA1-3_C"/>
    <property type="match status" value="1"/>
</dbReference>
<dbReference type="PANTHER" id="PTHR42711:SF5">
    <property type="entry name" value="ABC TRANSPORTER ATP-BINDING PROTEIN NATA"/>
    <property type="match status" value="1"/>
</dbReference>
<evidence type="ECO:0000256" key="1">
    <source>
        <dbReference type="ARBA" id="ARBA00005417"/>
    </source>
</evidence>
<dbReference type="InterPro" id="IPR050763">
    <property type="entry name" value="ABC_transporter_ATP-binding"/>
</dbReference>
<evidence type="ECO:0000313" key="8">
    <source>
        <dbReference type="Proteomes" id="UP000218327"/>
    </source>
</evidence>
<sequence>MSSSISSPDSNIVLSLEHVVKTYGDFTAVDDLSLSIPKGSIYGFLGPNGAGKTTTIRMILEIIKPKSGKISILGHPSALDVRNRIGYLPEEKGLYKKMKVWALIQYFAMLKGMSKADAKHQAWHLLEKYGLKDFAEAKVESLSKGMGQKVQVLSAVAHEPELIILDEPFTGLDPVNQTVLEELITDMANNGQTVIFSTHVMQHAERLCDSILLIAKGRKIFDGTVAEAKSTIPRRVVIETKNDISPLGSIEGIEEMSRLEITDDNDSSDAQWQLRISEQINPQDILKACFEKNISLSRFEFSEPSLHDVFVHLVGDEAREHAFR</sequence>
<keyword evidence="5 7" id="KW-0067">ATP-binding</keyword>
<evidence type="ECO:0000256" key="5">
    <source>
        <dbReference type="ARBA" id="ARBA00022840"/>
    </source>
</evidence>
<dbReference type="InterPro" id="IPR025302">
    <property type="entry name" value="DrrA1/2-like_C"/>
</dbReference>
<dbReference type="Proteomes" id="UP000218327">
    <property type="component" value="Unassembled WGS sequence"/>
</dbReference>
<dbReference type="SMART" id="SM00382">
    <property type="entry name" value="AAA"/>
    <property type="match status" value="1"/>
</dbReference>
<dbReference type="AlphaFoldDB" id="A0A2A5B2M5"/>
<dbReference type="GO" id="GO:0016887">
    <property type="term" value="F:ATP hydrolysis activity"/>
    <property type="evidence" value="ECO:0007669"/>
    <property type="project" value="InterPro"/>
</dbReference>
<dbReference type="InterPro" id="IPR003439">
    <property type="entry name" value="ABC_transporter-like_ATP-bd"/>
</dbReference>
<comment type="caution">
    <text evidence="7">The sequence shown here is derived from an EMBL/GenBank/DDBJ whole genome shotgun (WGS) entry which is preliminary data.</text>
</comment>
<organism evidence="7 8">
    <name type="scientific">SAR86 cluster bacterium</name>
    <dbReference type="NCBI Taxonomy" id="2030880"/>
    <lineage>
        <taxon>Bacteria</taxon>
        <taxon>Pseudomonadati</taxon>
        <taxon>Pseudomonadota</taxon>
        <taxon>Gammaproteobacteria</taxon>
        <taxon>SAR86 cluster</taxon>
    </lineage>
</organism>
<keyword evidence="2" id="KW-0813">Transport</keyword>
<gene>
    <name evidence="7" type="ORF">COA96_06780</name>
</gene>
<proteinExistence type="inferred from homology"/>
<protein>
    <submittedName>
        <fullName evidence="7">ABC transporter ATP-binding protein</fullName>
    </submittedName>
</protein>
<keyword evidence="4" id="KW-0547">Nucleotide-binding</keyword>
<evidence type="ECO:0000256" key="2">
    <source>
        <dbReference type="ARBA" id="ARBA00022448"/>
    </source>
</evidence>
<dbReference type="InterPro" id="IPR027417">
    <property type="entry name" value="P-loop_NTPase"/>
</dbReference>
<dbReference type="Pfam" id="PF00005">
    <property type="entry name" value="ABC_tran"/>
    <property type="match status" value="1"/>
</dbReference>
<evidence type="ECO:0000256" key="3">
    <source>
        <dbReference type="ARBA" id="ARBA00022458"/>
    </source>
</evidence>
<evidence type="ECO:0000256" key="4">
    <source>
        <dbReference type="ARBA" id="ARBA00022741"/>
    </source>
</evidence>
<evidence type="ECO:0000259" key="6">
    <source>
        <dbReference type="PROSITE" id="PS50893"/>
    </source>
</evidence>
<accession>A0A2A5B2M5</accession>
<dbReference type="PANTHER" id="PTHR42711">
    <property type="entry name" value="ABC TRANSPORTER ATP-BINDING PROTEIN"/>
    <property type="match status" value="1"/>
</dbReference>
<dbReference type="GO" id="GO:0005524">
    <property type="term" value="F:ATP binding"/>
    <property type="evidence" value="ECO:0007669"/>
    <property type="project" value="UniProtKB-KW"/>
</dbReference>
<keyword evidence="3" id="KW-0536">Nodulation</keyword>
<name>A0A2A5B2M5_9GAMM</name>
<evidence type="ECO:0000313" key="7">
    <source>
        <dbReference type="EMBL" id="PCJ25725.1"/>
    </source>
</evidence>
<dbReference type="InterPro" id="IPR003593">
    <property type="entry name" value="AAA+_ATPase"/>
</dbReference>
<reference evidence="8" key="1">
    <citation type="submission" date="2017-08" db="EMBL/GenBank/DDBJ databases">
        <title>A dynamic microbial community with high functional redundancy inhabits the cold, oxic subseafloor aquifer.</title>
        <authorList>
            <person name="Tully B.J."/>
            <person name="Wheat C.G."/>
            <person name="Glazer B.T."/>
            <person name="Huber J.A."/>
        </authorList>
    </citation>
    <scope>NUCLEOTIDE SEQUENCE [LARGE SCALE GENOMIC DNA]</scope>
</reference>